<comment type="caution">
    <text evidence="1">The sequence shown here is derived from an EMBL/GenBank/DDBJ whole genome shotgun (WGS) entry which is preliminary data.</text>
</comment>
<dbReference type="AlphaFoldDB" id="L8TTM9"/>
<accession>L8TTM9</accession>
<evidence type="ECO:0000313" key="2">
    <source>
        <dbReference type="Proteomes" id="UP000011189"/>
    </source>
</evidence>
<reference evidence="2" key="1">
    <citation type="journal article" date="2013" name="Genome Announc.">
        <title>Draft Genome Sequence of the 2-Chloro-4-Nitrophenol-Degrading Bacterium Arthrobacter sp. Strain SJCon.</title>
        <authorList>
            <person name="Vikram S."/>
            <person name="Kumar S."/>
            <person name="Vaidya B."/>
            <person name="Pinnaka A.K."/>
            <person name="Raghava G.P."/>
        </authorList>
    </citation>
    <scope>NUCLEOTIDE SEQUENCE [LARGE SCALE GENOMIC DNA]</scope>
    <source>
        <strain evidence="2">SJCon</strain>
    </source>
</reference>
<protein>
    <submittedName>
        <fullName evidence="1">Glycine cleavage T protein (Aminomethyl transferase)</fullName>
    </submittedName>
</protein>
<evidence type="ECO:0000313" key="1">
    <source>
        <dbReference type="EMBL" id="ELT45170.1"/>
    </source>
</evidence>
<organism evidence="1 2">
    <name type="scientific">Arthrobacter nitrophenolicus</name>
    <dbReference type="NCBI Taxonomy" id="683150"/>
    <lineage>
        <taxon>Bacteria</taxon>
        <taxon>Bacillati</taxon>
        <taxon>Actinomycetota</taxon>
        <taxon>Actinomycetes</taxon>
        <taxon>Micrococcales</taxon>
        <taxon>Micrococcaceae</taxon>
        <taxon>Arthrobacter</taxon>
    </lineage>
</organism>
<name>L8TTM9_9MICC</name>
<proteinExistence type="predicted"/>
<dbReference type="EMBL" id="AOFD01000011">
    <property type="protein sequence ID" value="ELT45170.1"/>
    <property type="molecule type" value="Genomic_DNA"/>
</dbReference>
<gene>
    <name evidence="1" type="ORF">G205_06523</name>
</gene>
<feature type="non-terminal residue" evidence="1">
    <location>
        <position position="27"/>
    </location>
</feature>
<keyword evidence="1" id="KW-0808">Transferase</keyword>
<dbReference type="Proteomes" id="UP000011189">
    <property type="component" value="Unassembled WGS sequence"/>
</dbReference>
<dbReference type="GO" id="GO:0016740">
    <property type="term" value="F:transferase activity"/>
    <property type="evidence" value="ECO:0007669"/>
    <property type="project" value="UniProtKB-KW"/>
</dbReference>
<sequence>MTIPSPLLSRPAAVEAAGADAGVAAHY</sequence>
<keyword evidence="2" id="KW-1185">Reference proteome</keyword>